<dbReference type="Pfam" id="PF02518">
    <property type="entry name" value="HATPase_c"/>
    <property type="match status" value="1"/>
</dbReference>
<evidence type="ECO:0000313" key="13">
    <source>
        <dbReference type="EMBL" id="TDD70809.1"/>
    </source>
</evidence>
<evidence type="ECO:0000256" key="10">
    <source>
        <dbReference type="SAM" id="MobiDB-lite"/>
    </source>
</evidence>
<keyword evidence="11" id="KW-0472">Membrane</keyword>
<feature type="compositionally biased region" description="Basic residues" evidence="10">
    <location>
        <begin position="17"/>
        <end position="28"/>
    </location>
</feature>
<dbReference type="Gene3D" id="1.20.5.1930">
    <property type="match status" value="1"/>
</dbReference>
<dbReference type="GO" id="GO:0046983">
    <property type="term" value="F:protein dimerization activity"/>
    <property type="evidence" value="ECO:0007669"/>
    <property type="project" value="InterPro"/>
</dbReference>
<feature type="transmembrane region" description="Helical" evidence="11">
    <location>
        <begin position="240"/>
        <end position="264"/>
    </location>
</feature>
<feature type="transmembrane region" description="Helical" evidence="11">
    <location>
        <begin position="276"/>
        <end position="297"/>
    </location>
</feature>
<evidence type="ECO:0000256" key="2">
    <source>
        <dbReference type="ARBA" id="ARBA00012438"/>
    </source>
</evidence>
<gene>
    <name evidence="13" type="ORF">E1298_36415</name>
</gene>
<comment type="caution">
    <text evidence="13">The sequence shown here is derived from an EMBL/GenBank/DDBJ whole genome shotgun (WGS) entry which is preliminary data.</text>
</comment>
<protein>
    <recommendedName>
        <fullName evidence="2">histidine kinase</fullName>
        <ecNumber evidence="2">2.7.13.3</ecNumber>
    </recommendedName>
</protein>
<dbReference type="InterPro" id="IPR050482">
    <property type="entry name" value="Sensor_HK_TwoCompSys"/>
</dbReference>
<keyword evidence="6" id="KW-0418">Kinase</keyword>
<reference evidence="13 14" key="1">
    <citation type="submission" date="2019-03" db="EMBL/GenBank/DDBJ databases">
        <title>Draft genome sequences of novel Actinobacteria.</title>
        <authorList>
            <person name="Sahin N."/>
            <person name="Ay H."/>
            <person name="Saygin H."/>
        </authorList>
    </citation>
    <scope>NUCLEOTIDE SEQUENCE [LARGE SCALE GENOMIC DNA]</scope>
    <source>
        <strain evidence="13 14">H3C3</strain>
    </source>
</reference>
<dbReference type="GO" id="GO:0016020">
    <property type="term" value="C:membrane"/>
    <property type="evidence" value="ECO:0007669"/>
    <property type="project" value="InterPro"/>
</dbReference>
<dbReference type="Pfam" id="PF07730">
    <property type="entry name" value="HisKA_3"/>
    <property type="match status" value="1"/>
</dbReference>
<dbReference type="EMBL" id="SMKU01000300">
    <property type="protein sequence ID" value="TDD70809.1"/>
    <property type="molecule type" value="Genomic_DNA"/>
</dbReference>
<keyword evidence="11" id="KW-0812">Transmembrane</keyword>
<name>A0A4R5AHL6_9ACTN</name>
<evidence type="ECO:0000256" key="9">
    <source>
        <dbReference type="SAM" id="Coils"/>
    </source>
</evidence>
<feature type="transmembrane region" description="Helical" evidence="11">
    <location>
        <begin position="185"/>
        <end position="202"/>
    </location>
</feature>
<keyword evidence="11" id="KW-1133">Transmembrane helix</keyword>
<feature type="coiled-coil region" evidence="9">
    <location>
        <begin position="328"/>
        <end position="362"/>
    </location>
</feature>
<organism evidence="13 14">
    <name type="scientific">Actinomadura rubrisoli</name>
    <dbReference type="NCBI Taxonomy" id="2530368"/>
    <lineage>
        <taxon>Bacteria</taxon>
        <taxon>Bacillati</taxon>
        <taxon>Actinomycetota</taxon>
        <taxon>Actinomycetes</taxon>
        <taxon>Streptosporangiales</taxon>
        <taxon>Thermomonosporaceae</taxon>
        <taxon>Actinomadura</taxon>
    </lineage>
</organism>
<evidence type="ECO:0000313" key="14">
    <source>
        <dbReference type="Proteomes" id="UP000294513"/>
    </source>
</evidence>
<dbReference type="AlphaFoldDB" id="A0A4R5AHL6"/>
<keyword evidence="9" id="KW-0175">Coiled coil</keyword>
<feature type="region of interest" description="Disordered" evidence="10">
    <location>
        <begin position="1"/>
        <end position="155"/>
    </location>
</feature>
<dbReference type="InterPro" id="IPR036890">
    <property type="entry name" value="HATPase_C_sf"/>
</dbReference>
<feature type="transmembrane region" description="Helical" evidence="11">
    <location>
        <begin position="309"/>
        <end position="328"/>
    </location>
</feature>
<dbReference type="OrthoDB" id="144293at2"/>
<dbReference type="GO" id="GO:0005524">
    <property type="term" value="F:ATP binding"/>
    <property type="evidence" value="ECO:0007669"/>
    <property type="project" value="UniProtKB-KW"/>
</dbReference>
<feature type="domain" description="Histidine kinase/HSP90-like ATPase" evidence="12">
    <location>
        <begin position="459"/>
        <end position="559"/>
    </location>
</feature>
<evidence type="ECO:0000256" key="8">
    <source>
        <dbReference type="ARBA" id="ARBA00023012"/>
    </source>
</evidence>
<accession>A0A4R5AHL6</accession>
<keyword evidence="4" id="KW-0808">Transferase</keyword>
<evidence type="ECO:0000256" key="1">
    <source>
        <dbReference type="ARBA" id="ARBA00000085"/>
    </source>
</evidence>
<evidence type="ECO:0000256" key="4">
    <source>
        <dbReference type="ARBA" id="ARBA00022679"/>
    </source>
</evidence>
<dbReference type="GO" id="GO:0000155">
    <property type="term" value="F:phosphorelay sensor kinase activity"/>
    <property type="evidence" value="ECO:0007669"/>
    <property type="project" value="InterPro"/>
</dbReference>
<dbReference type="Gene3D" id="3.30.565.10">
    <property type="entry name" value="Histidine kinase-like ATPase, C-terminal domain"/>
    <property type="match status" value="1"/>
</dbReference>
<evidence type="ECO:0000256" key="11">
    <source>
        <dbReference type="SAM" id="Phobius"/>
    </source>
</evidence>
<keyword evidence="5" id="KW-0547">Nucleotide-binding</keyword>
<keyword evidence="14" id="KW-1185">Reference proteome</keyword>
<proteinExistence type="predicted"/>
<feature type="transmembrane region" description="Helical" evidence="11">
    <location>
        <begin position="208"/>
        <end position="228"/>
    </location>
</feature>
<feature type="compositionally biased region" description="Low complexity" evidence="10">
    <location>
        <begin position="32"/>
        <end position="45"/>
    </location>
</feature>
<feature type="compositionally biased region" description="Basic and acidic residues" evidence="10">
    <location>
        <begin position="63"/>
        <end position="75"/>
    </location>
</feature>
<sequence length="573" mass="60937">MDALREHTRPAVPAGRAHTRAWRAHTGRRQSAPAAPGDPARRPGASWAAARALLGDPVRLHRGRTELPEQPTERRARSHGGGSARAGASRVHPDDAEAQGGLQPASPGERHRARLRGRRGPGIAAGRRRHRRRRLQHRKPGHGDATLPPLRPAPRLRRPAVSQLMGAGEPEASAVQTRLAVTFRLLMLLRGLLLAMAVALLAGDGPGLGLDVALAVLGAETAVACTAWRTVLPAVQRVPLLCCLDALLVFAVLAEGGVFGPFFLFTVMTAAIAGVLYTWGPVLMVCTAQIALCYIAMGAAPAAERQEPGLLIALPVFYPLAACAGIVLRTLVDQYAESEEARRRAETAVAAAEERNRLAREMHDSLAKTLQGITLSVASLPLWIRDCPDRAERDARDILSALEVAAREARGLISDLREEAYGLPLPAAVRRLAAEWGETRGVPVTARIEGPPAEDIPVTVRYEIISVLKEALTNVERHAGAGRVEVRLLSTVDTVRLTVRDDGAGFAPPAGGRLELLAREGHYGLVGMAERARRIGGRFALRSAPGGGATVMLTVPFVPPSAEGAPEAAGHVT</sequence>
<evidence type="ECO:0000256" key="7">
    <source>
        <dbReference type="ARBA" id="ARBA00022840"/>
    </source>
</evidence>
<dbReference type="PANTHER" id="PTHR24421:SF10">
    <property type="entry name" value="NITRATE_NITRITE SENSOR PROTEIN NARQ"/>
    <property type="match status" value="1"/>
</dbReference>
<comment type="catalytic activity">
    <reaction evidence="1">
        <text>ATP + protein L-histidine = ADP + protein N-phospho-L-histidine.</text>
        <dbReference type="EC" id="2.7.13.3"/>
    </reaction>
</comment>
<evidence type="ECO:0000256" key="6">
    <source>
        <dbReference type="ARBA" id="ARBA00022777"/>
    </source>
</evidence>
<keyword evidence="8" id="KW-0902">Two-component regulatory system</keyword>
<evidence type="ECO:0000256" key="5">
    <source>
        <dbReference type="ARBA" id="ARBA00022741"/>
    </source>
</evidence>
<dbReference type="EC" id="2.7.13.3" evidence="2"/>
<keyword evidence="7" id="KW-0067">ATP-binding</keyword>
<dbReference type="InterPro" id="IPR011712">
    <property type="entry name" value="Sig_transdc_His_kin_sub3_dim/P"/>
</dbReference>
<dbReference type="Proteomes" id="UP000294513">
    <property type="component" value="Unassembled WGS sequence"/>
</dbReference>
<dbReference type="SUPFAM" id="SSF55874">
    <property type="entry name" value="ATPase domain of HSP90 chaperone/DNA topoisomerase II/histidine kinase"/>
    <property type="match status" value="1"/>
</dbReference>
<dbReference type="CDD" id="cd16917">
    <property type="entry name" value="HATPase_UhpB-NarQ-NarX-like"/>
    <property type="match status" value="1"/>
</dbReference>
<evidence type="ECO:0000256" key="3">
    <source>
        <dbReference type="ARBA" id="ARBA00022553"/>
    </source>
</evidence>
<evidence type="ECO:0000259" key="12">
    <source>
        <dbReference type="SMART" id="SM00387"/>
    </source>
</evidence>
<dbReference type="InterPro" id="IPR003594">
    <property type="entry name" value="HATPase_dom"/>
</dbReference>
<dbReference type="SMART" id="SM00387">
    <property type="entry name" value="HATPase_c"/>
    <property type="match status" value="1"/>
</dbReference>
<feature type="compositionally biased region" description="Basic residues" evidence="10">
    <location>
        <begin position="126"/>
        <end position="140"/>
    </location>
</feature>
<dbReference type="PANTHER" id="PTHR24421">
    <property type="entry name" value="NITRATE/NITRITE SENSOR PROTEIN NARX-RELATED"/>
    <property type="match status" value="1"/>
</dbReference>
<keyword evidence="3" id="KW-0597">Phosphoprotein</keyword>